<sequence>MGLRSDPTVERESKRIARLDGAETNCSIIEAVEPPTGGVCLREFVVQQLLCDVIGLVQVYVRNCSVLWSYEVITQCNAKTRQANTPIRV</sequence>
<proteinExistence type="predicted"/>
<dbReference type="Proteomes" id="UP000299102">
    <property type="component" value="Unassembled WGS sequence"/>
</dbReference>
<comment type="caution">
    <text evidence="1">The sequence shown here is derived from an EMBL/GenBank/DDBJ whole genome shotgun (WGS) entry which is preliminary data.</text>
</comment>
<evidence type="ECO:0000313" key="2">
    <source>
        <dbReference type="Proteomes" id="UP000299102"/>
    </source>
</evidence>
<accession>A0A4C1XXH8</accession>
<keyword evidence="2" id="KW-1185">Reference proteome</keyword>
<reference evidence="1 2" key="1">
    <citation type="journal article" date="2019" name="Commun. Biol.">
        <title>The bagworm genome reveals a unique fibroin gene that provides high tensile strength.</title>
        <authorList>
            <person name="Kono N."/>
            <person name="Nakamura H."/>
            <person name="Ohtoshi R."/>
            <person name="Tomita M."/>
            <person name="Numata K."/>
            <person name="Arakawa K."/>
        </authorList>
    </citation>
    <scope>NUCLEOTIDE SEQUENCE [LARGE SCALE GENOMIC DNA]</scope>
</reference>
<organism evidence="1 2">
    <name type="scientific">Eumeta variegata</name>
    <name type="common">Bagworm moth</name>
    <name type="synonym">Eumeta japonica</name>
    <dbReference type="NCBI Taxonomy" id="151549"/>
    <lineage>
        <taxon>Eukaryota</taxon>
        <taxon>Metazoa</taxon>
        <taxon>Ecdysozoa</taxon>
        <taxon>Arthropoda</taxon>
        <taxon>Hexapoda</taxon>
        <taxon>Insecta</taxon>
        <taxon>Pterygota</taxon>
        <taxon>Neoptera</taxon>
        <taxon>Endopterygota</taxon>
        <taxon>Lepidoptera</taxon>
        <taxon>Glossata</taxon>
        <taxon>Ditrysia</taxon>
        <taxon>Tineoidea</taxon>
        <taxon>Psychidae</taxon>
        <taxon>Oiketicinae</taxon>
        <taxon>Eumeta</taxon>
    </lineage>
</organism>
<dbReference type="AlphaFoldDB" id="A0A4C1XXH8"/>
<dbReference type="EMBL" id="BGZK01000970">
    <property type="protein sequence ID" value="GBP66875.1"/>
    <property type="molecule type" value="Genomic_DNA"/>
</dbReference>
<name>A0A4C1XXH8_EUMVA</name>
<protein>
    <submittedName>
        <fullName evidence="1">Uncharacterized protein</fullName>
    </submittedName>
</protein>
<gene>
    <name evidence="1" type="ORF">EVAR_18047_1</name>
</gene>
<evidence type="ECO:0000313" key="1">
    <source>
        <dbReference type="EMBL" id="GBP66875.1"/>
    </source>
</evidence>